<dbReference type="Proteomes" id="UP000036367">
    <property type="component" value="Unassembled WGS sequence"/>
</dbReference>
<dbReference type="AlphaFoldDB" id="A0A0J1BC91"/>
<gene>
    <name evidence="1" type="ORF">RISK_003712</name>
</gene>
<proteinExistence type="predicted"/>
<sequence length="40" mass="4277">MSQAPPTVSNCLAAVAEHRADVHAYQSDPDDSIAFKTNAF</sequence>
<protein>
    <submittedName>
        <fullName evidence="1">Uncharacterized protein</fullName>
    </submittedName>
</protein>
<dbReference type="EMBL" id="LECT01000029">
    <property type="protein sequence ID" value="KLU04126.1"/>
    <property type="molecule type" value="Genomic_DNA"/>
</dbReference>
<evidence type="ECO:0000313" key="1">
    <source>
        <dbReference type="EMBL" id="KLU04126.1"/>
    </source>
</evidence>
<accession>A0A0J1BC91</accession>
<comment type="caution">
    <text evidence="1">The sequence shown here is derived from an EMBL/GenBank/DDBJ whole genome shotgun (WGS) entry which is preliminary data.</text>
</comment>
<organism evidence="1 2">
    <name type="scientific">Rhodopirellula islandica</name>
    <dbReference type="NCBI Taxonomy" id="595434"/>
    <lineage>
        <taxon>Bacteria</taxon>
        <taxon>Pseudomonadati</taxon>
        <taxon>Planctomycetota</taxon>
        <taxon>Planctomycetia</taxon>
        <taxon>Pirellulales</taxon>
        <taxon>Pirellulaceae</taxon>
        <taxon>Rhodopirellula</taxon>
    </lineage>
</organism>
<reference evidence="1" key="1">
    <citation type="submission" date="2015-05" db="EMBL/GenBank/DDBJ databases">
        <title>Permanent draft genome of Rhodopirellula islandicus K833.</title>
        <authorList>
            <person name="Kizina J."/>
            <person name="Richter M."/>
            <person name="Glockner F.O."/>
            <person name="Harder J."/>
        </authorList>
    </citation>
    <scope>NUCLEOTIDE SEQUENCE [LARGE SCALE GENOMIC DNA]</scope>
    <source>
        <strain evidence="1">K833</strain>
    </source>
</reference>
<name>A0A0J1BC91_RHOIS</name>
<evidence type="ECO:0000313" key="2">
    <source>
        <dbReference type="Proteomes" id="UP000036367"/>
    </source>
</evidence>
<keyword evidence="2" id="KW-1185">Reference proteome</keyword>